<organism evidence="6 9">
    <name type="scientific">Marinomonas gallaica</name>
    <dbReference type="NCBI Taxonomy" id="1806667"/>
    <lineage>
        <taxon>Bacteria</taxon>
        <taxon>Pseudomonadati</taxon>
        <taxon>Pseudomonadota</taxon>
        <taxon>Gammaproteobacteria</taxon>
        <taxon>Oceanospirillales</taxon>
        <taxon>Oceanospirillaceae</taxon>
        <taxon>Marinomonas</taxon>
    </lineage>
</organism>
<feature type="transmembrane region" description="Helical" evidence="4">
    <location>
        <begin position="56"/>
        <end position="75"/>
    </location>
</feature>
<protein>
    <submittedName>
        <fullName evidence="6">HTH-type transcriptional activator Btr</fullName>
    </submittedName>
</protein>
<feature type="domain" description="HTH araC/xylS-type" evidence="5">
    <location>
        <begin position="238"/>
        <end position="343"/>
    </location>
</feature>
<dbReference type="OrthoDB" id="345413at2"/>
<dbReference type="PROSITE" id="PS01124">
    <property type="entry name" value="HTH_ARAC_FAMILY_2"/>
    <property type="match status" value="1"/>
</dbReference>
<feature type="transmembrane region" description="Helical" evidence="4">
    <location>
        <begin position="153"/>
        <end position="174"/>
    </location>
</feature>
<keyword evidence="4" id="KW-0472">Membrane</keyword>
<feature type="transmembrane region" description="Helical" evidence="4">
    <location>
        <begin position="31"/>
        <end position="50"/>
    </location>
</feature>
<keyword evidence="3" id="KW-0804">Transcription</keyword>
<dbReference type="SMART" id="SM00342">
    <property type="entry name" value="HTH_ARAC"/>
    <property type="match status" value="1"/>
</dbReference>
<dbReference type="EMBL" id="FLRA01000001">
    <property type="protein sequence ID" value="SBT15947.1"/>
    <property type="molecule type" value="Genomic_DNA"/>
</dbReference>
<evidence type="ECO:0000256" key="4">
    <source>
        <dbReference type="SAM" id="Phobius"/>
    </source>
</evidence>
<dbReference type="Pfam" id="PF12833">
    <property type="entry name" value="HTH_18"/>
    <property type="match status" value="1"/>
</dbReference>
<evidence type="ECO:0000313" key="8">
    <source>
        <dbReference type="Proteomes" id="UP000092840"/>
    </source>
</evidence>
<dbReference type="RefSeq" id="WP_067029960.1">
    <property type="nucleotide sequence ID" value="NZ_FLRA01000001.1"/>
</dbReference>
<keyword evidence="4" id="KW-0812">Transmembrane</keyword>
<dbReference type="PANTHER" id="PTHR43280:SF29">
    <property type="entry name" value="ARAC-FAMILY TRANSCRIPTIONAL REGULATOR"/>
    <property type="match status" value="1"/>
</dbReference>
<dbReference type="AlphaFoldDB" id="A0A1C3JLH5"/>
<reference evidence="6 9" key="2">
    <citation type="submission" date="2016-06" db="EMBL/GenBank/DDBJ databases">
        <authorList>
            <person name="Kjaerup R.B."/>
            <person name="Dalgaard T.S."/>
            <person name="Juul-Madsen H.R."/>
        </authorList>
    </citation>
    <scope>NUCLEOTIDE SEQUENCE [LARGE SCALE GENOMIC DNA]</scope>
    <source>
        <strain evidence="6 9">CECT 5115</strain>
    </source>
</reference>
<feature type="transmembrane region" description="Helical" evidence="4">
    <location>
        <begin position="6"/>
        <end position="24"/>
    </location>
</feature>
<evidence type="ECO:0000313" key="9">
    <source>
        <dbReference type="Proteomes" id="UP000092871"/>
    </source>
</evidence>
<dbReference type="Proteomes" id="UP000092840">
    <property type="component" value="Unassembled WGS sequence"/>
</dbReference>
<evidence type="ECO:0000313" key="7">
    <source>
        <dbReference type="EMBL" id="SBT20995.1"/>
    </source>
</evidence>
<dbReference type="SUPFAM" id="SSF46689">
    <property type="entry name" value="Homeodomain-like"/>
    <property type="match status" value="1"/>
</dbReference>
<gene>
    <name evidence="6" type="primary">btr_1</name>
    <name evidence="7" type="synonym">btr_2</name>
    <name evidence="6" type="ORF">MGA5115_00021</name>
    <name evidence="7" type="ORF">MGA5116_01582</name>
</gene>
<keyword evidence="1" id="KW-0805">Transcription regulation</keyword>
<evidence type="ECO:0000259" key="5">
    <source>
        <dbReference type="PROSITE" id="PS01124"/>
    </source>
</evidence>
<dbReference type="GO" id="GO:0003700">
    <property type="term" value="F:DNA-binding transcription factor activity"/>
    <property type="evidence" value="ECO:0007669"/>
    <property type="project" value="InterPro"/>
</dbReference>
<keyword evidence="4" id="KW-1133">Transmembrane helix</keyword>
<dbReference type="InterPro" id="IPR018060">
    <property type="entry name" value="HTH_AraC"/>
</dbReference>
<evidence type="ECO:0000313" key="6">
    <source>
        <dbReference type="EMBL" id="SBT15947.1"/>
    </source>
</evidence>
<proteinExistence type="predicted"/>
<keyword evidence="8" id="KW-1185">Reference proteome</keyword>
<dbReference type="GO" id="GO:0043565">
    <property type="term" value="F:sequence-specific DNA binding"/>
    <property type="evidence" value="ECO:0007669"/>
    <property type="project" value="InterPro"/>
</dbReference>
<name>A0A1C3JLH5_9GAMM</name>
<accession>A0A1C3JLH5</accession>
<dbReference type="Gene3D" id="1.10.10.60">
    <property type="entry name" value="Homeodomain-like"/>
    <property type="match status" value="1"/>
</dbReference>
<sequence>MLAVPLPFVVSLMLCVLAGSLWLQRRRSTPLACWFLLMCAATTAVVGLRWTLDWAVFRTMQPIFASIIPVAAWWIFSKASSSRKPSWRHAVVPVAVTVGSLTYPLWLPPLDIIITGQYVAYGVMLWCAANDAEHPPENVRLSDWQWAIQSKRVAGVMLLFSALIDGAMTVDFMLTDGKHALWILSLGHGLMLPILALAVICISMNMADDSAIERTDSSSADVLLEAISLPEGSLAEQQEVMARTESVLCEQMLYLDSNLTLARLARKAGIPARQISTAVNKLTQQNISQWVNQFRIEHAKTLLKQTDDPITQIYMDSGFQTKSNFHREFSRITGMTPSAYRTQSKVND</sequence>
<dbReference type="Proteomes" id="UP000092871">
    <property type="component" value="Unassembled WGS sequence"/>
</dbReference>
<dbReference type="InterPro" id="IPR009057">
    <property type="entry name" value="Homeodomain-like_sf"/>
</dbReference>
<dbReference type="PANTHER" id="PTHR43280">
    <property type="entry name" value="ARAC-FAMILY TRANSCRIPTIONAL REGULATOR"/>
    <property type="match status" value="1"/>
</dbReference>
<evidence type="ECO:0000256" key="3">
    <source>
        <dbReference type="ARBA" id="ARBA00023163"/>
    </source>
</evidence>
<dbReference type="EMBL" id="FLRB01000011">
    <property type="protein sequence ID" value="SBT20995.1"/>
    <property type="molecule type" value="Genomic_DNA"/>
</dbReference>
<reference evidence="7 8" key="1">
    <citation type="submission" date="2016-06" db="EMBL/GenBank/DDBJ databases">
        <authorList>
            <person name="Rodrigo-Torres L."/>
            <person name="Arahal D.R."/>
        </authorList>
    </citation>
    <scope>NUCLEOTIDE SEQUENCE [LARGE SCALE GENOMIC DNA]</scope>
    <source>
        <strain evidence="7 8">CECT 5116</strain>
    </source>
</reference>
<evidence type="ECO:0000256" key="2">
    <source>
        <dbReference type="ARBA" id="ARBA00023125"/>
    </source>
</evidence>
<evidence type="ECO:0000256" key="1">
    <source>
        <dbReference type="ARBA" id="ARBA00023015"/>
    </source>
</evidence>
<feature type="transmembrane region" description="Helical" evidence="4">
    <location>
        <begin position="180"/>
        <end position="204"/>
    </location>
</feature>
<keyword evidence="2" id="KW-0238">DNA-binding</keyword>